<keyword evidence="5" id="KW-1185">Reference proteome</keyword>
<name>A0A0S4SIB7_CAMHY</name>
<feature type="domain" description="PpiC" evidence="3">
    <location>
        <begin position="128"/>
        <end position="225"/>
    </location>
</feature>
<dbReference type="Gene3D" id="1.10.8.1040">
    <property type="match status" value="1"/>
</dbReference>
<dbReference type="InterPro" id="IPR027304">
    <property type="entry name" value="Trigger_fact/SurA_dom_sf"/>
</dbReference>
<dbReference type="RefSeq" id="WP_059435305.1">
    <property type="nucleotide sequence ID" value="NZ_FAVB01000004.1"/>
</dbReference>
<keyword evidence="1 4" id="KW-0413">Isomerase</keyword>
<evidence type="ECO:0000313" key="4">
    <source>
        <dbReference type="EMBL" id="CUU86036.1"/>
    </source>
</evidence>
<dbReference type="AlphaFoldDB" id="A0A0S4SIB7"/>
<dbReference type="EC" id="5.2.1.8" evidence="4"/>
<protein>
    <submittedName>
        <fullName evidence="4">Foldase protein PrsA</fullName>
        <ecNumber evidence="4">5.2.1.8</ecNumber>
    </submittedName>
</protein>
<reference evidence="4 5" key="1">
    <citation type="submission" date="2015-11" db="EMBL/GenBank/DDBJ databases">
        <authorList>
            <consortium name="Pathogen Informatics"/>
        </authorList>
    </citation>
    <scope>NUCLEOTIDE SEQUENCE [LARGE SCALE GENOMIC DNA]</scope>
    <source>
        <strain evidence="4 5">006A-0059</strain>
    </source>
</reference>
<feature type="chain" id="PRO_5007786271" evidence="2">
    <location>
        <begin position="20"/>
        <end position="270"/>
    </location>
</feature>
<keyword evidence="2" id="KW-0732">Signal</keyword>
<accession>A0A0S4SIB7</accession>
<proteinExistence type="predicted"/>
<dbReference type="EMBL" id="FAVB01000004">
    <property type="protein sequence ID" value="CUU86036.1"/>
    <property type="molecule type" value="Genomic_DNA"/>
</dbReference>
<dbReference type="Gene3D" id="3.10.50.40">
    <property type="match status" value="1"/>
</dbReference>
<evidence type="ECO:0000313" key="5">
    <source>
        <dbReference type="Proteomes" id="UP000052237"/>
    </source>
</evidence>
<dbReference type="InterPro" id="IPR023058">
    <property type="entry name" value="PPIase_PpiC_CS"/>
</dbReference>
<comment type="caution">
    <text evidence="4">The sequence shown here is derived from an EMBL/GenBank/DDBJ whole genome shotgun (WGS) entry which is preliminary data.</text>
</comment>
<keyword evidence="1" id="KW-0697">Rotamase</keyword>
<dbReference type="SUPFAM" id="SSF109998">
    <property type="entry name" value="Triger factor/SurA peptide-binding domain-like"/>
    <property type="match status" value="1"/>
</dbReference>
<dbReference type="PROSITE" id="PS01096">
    <property type="entry name" value="PPIC_PPIASE_1"/>
    <property type="match status" value="1"/>
</dbReference>
<dbReference type="PANTHER" id="PTHR47245">
    <property type="entry name" value="PEPTIDYLPROLYL ISOMERASE"/>
    <property type="match status" value="1"/>
</dbReference>
<dbReference type="PROSITE" id="PS50198">
    <property type="entry name" value="PPIC_PPIASE_2"/>
    <property type="match status" value="1"/>
</dbReference>
<organism evidence="4 5">
    <name type="scientific">Campylobacter hyointestinalis subsp. hyointestinalis</name>
    <dbReference type="NCBI Taxonomy" id="91352"/>
    <lineage>
        <taxon>Bacteria</taxon>
        <taxon>Pseudomonadati</taxon>
        <taxon>Campylobacterota</taxon>
        <taxon>Epsilonproteobacteria</taxon>
        <taxon>Campylobacterales</taxon>
        <taxon>Campylobacteraceae</taxon>
        <taxon>Campylobacter</taxon>
    </lineage>
</organism>
<dbReference type="Proteomes" id="UP000052237">
    <property type="component" value="Unassembled WGS sequence"/>
</dbReference>
<evidence type="ECO:0000256" key="1">
    <source>
        <dbReference type="PROSITE-ProRule" id="PRU00278"/>
    </source>
</evidence>
<evidence type="ECO:0000259" key="3">
    <source>
        <dbReference type="PROSITE" id="PS50198"/>
    </source>
</evidence>
<dbReference type="SUPFAM" id="SSF54534">
    <property type="entry name" value="FKBP-like"/>
    <property type="match status" value="1"/>
</dbReference>
<dbReference type="InterPro" id="IPR000297">
    <property type="entry name" value="PPIase_PpiC"/>
</dbReference>
<dbReference type="Pfam" id="PF00639">
    <property type="entry name" value="Rotamase"/>
    <property type="match status" value="1"/>
</dbReference>
<dbReference type="InterPro" id="IPR046357">
    <property type="entry name" value="PPIase_dom_sf"/>
</dbReference>
<dbReference type="GO" id="GO:0003755">
    <property type="term" value="F:peptidyl-prolyl cis-trans isomerase activity"/>
    <property type="evidence" value="ECO:0007669"/>
    <property type="project" value="UniProtKB-KW"/>
</dbReference>
<gene>
    <name evidence="4" type="primary">cbf2</name>
    <name evidence="4" type="ORF">ERS686654_01643</name>
</gene>
<feature type="signal peptide" evidence="2">
    <location>
        <begin position="1"/>
        <end position="19"/>
    </location>
</feature>
<sequence length="270" mass="29936">MKKGMILALSLAAAVSLNAAVLATVNGEEITDADLTPALGAAHSSDLDKIPAEMKKNLVTRVIERKLMLKQAKSEGIEKDPEFKKLLDELADNVAINLWMKKQFDSLKVDSAKVKDFYNKNKDKFIMPAQSRAKHILVQTEKEAKDIIKSLNGLKGDALQSKFSELAKSKSIDKGSAANGGELGWFKASQMVPEFADATFKLKKGEMTKTPVKSQFGYHIILKEDAKDQTTLSLDEVKTNIENQIKSEEFKTAMQKKVDALKKDAKIEYK</sequence>
<dbReference type="PANTHER" id="PTHR47245:SF2">
    <property type="entry name" value="PEPTIDYL-PROLYL CIS-TRANS ISOMERASE HP_0175-RELATED"/>
    <property type="match status" value="1"/>
</dbReference>
<evidence type="ECO:0000256" key="2">
    <source>
        <dbReference type="SAM" id="SignalP"/>
    </source>
</evidence>
<dbReference type="InterPro" id="IPR050245">
    <property type="entry name" value="PrsA_foldase"/>
</dbReference>